<dbReference type="AlphaFoldDB" id="A0AAD1TK16"/>
<dbReference type="EMBL" id="OW240923">
    <property type="protein sequence ID" value="CAH2325104.1"/>
    <property type="molecule type" value="Genomic_DNA"/>
</dbReference>
<evidence type="ECO:0000313" key="5">
    <source>
        <dbReference type="EMBL" id="CAH2325103.1"/>
    </source>
</evidence>
<dbReference type="Proteomes" id="UP001295444">
    <property type="component" value="Chromosome 12"/>
</dbReference>
<keyword evidence="2 3" id="KW-0175">Coiled coil</keyword>
<evidence type="ECO:0000256" key="1">
    <source>
        <dbReference type="ARBA" id="ARBA00010807"/>
    </source>
</evidence>
<dbReference type="GO" id="GO:0005737">
    <property type="term" value="C:cytoplasm"/>
    <property type="evidence" value="ECO:0007669"/>
    <property type="project" value="TreeGrafter"/>
</dbReference>
<evidence type="ECO:0000256" key="3">
    <source>
        <dbReference type="SAM" id="Coils"/>
    </source>
</evidence>
<feature type="region of interest" description="Disordered" evidence="4">
    <location>
        <begin position="218"/>
        <end position="241"/>
    </location>
</feature>
<dbReference type="PANTHER" id="PTHR15919">
    <property type="entry name" value="DAPPER-RELATED"/>
    <property type="match status" value="1"/>
</dbReference>
<dbReference type="InterPro" id="IPR024843">
    <property type="entry name" value="Dapper"/>
</dbReference>
<dbReference type="EMBL" id="OW240923">
    <property type="protein sequence ID" value="CAH2325105.1"/>
    <property type="molecule type" value="Genomic_DNA"/>
</dbReference>
<evidence type="ECO:0000313" key="6">
    <source>
        <dbReference type="Proteomes" id="UP001295444"/>
    </source>
</evidence>
<comment type="similarity">
    <text evidence="1">Belongs to the dapper family.</text>
</comment>
<sequence>MGPHPLPYYGTEADRLSVCRLLDVTTAGLMELQQMRQEAEKRVKGALRGAKEKEEMGRPKIYKKMPENEEELLWVRTNTFEVELKMRDMVIKDLEVIRNERTVRSKTVRLGEHQERMDQVNFKKPEPGAYREELEDLVTSDIFELGYDPKEKNTSKQEVKEKNKFVMDRVRERCNGLIPITQLSPVGTEPPRIHDINLSSYRRMGSREVQNTEWVRSRSAEQDQYAEDARCGKSKSNERNDILSTLERQPSLSTLLSELPALPRTGAGSLPPRFRLGSSGVTSDLLFTRRMTGSCISAPSSGFFESSDLDSISSSCSSLCSEASSCAQFSLKSNCSTSAARPWSTDFTAERRKELRSVRGSARRPMSAGALDTFLLPSPCHSKKDNITYMEEDRTLEYSPCSIPPHSVIQQRHRVERYICKLALKYRCRPGSSTLPTDHGPPTRRTSAATLIHSECPFSPPPPKCHSLSASVGDVRKAHRGSWGRFLSKVMLRKISRTAASEMNLEICGQRSQNTLRGSFLEENRLPRAKSFRDLLSVNLFKKKGGEA</sequence>
<evidence type="ECO:0000256" key="2">
    <source>
        <dbReference type="ARBA" id="ARBA00023054"/>
    </source>
</evidence>
<dbReference type="EMBL" id="OW240923">
    <property type="protein sequence ID" value="CAH2325102.1"/>
    <property type="molecule type" value="Genomic_DNA"/>
</dbReference>
<dbReference type="EMBL" id="OW240923">
    <property type="protein sequence ID" value="CAH2325103.1"/>
    <property type="molecule type" value="Genomic_DNA"/>
</dbReference>
<accession>A0AAD1TK16</accession>
<dbReference type="GO" id="GO:0090090">
    <property type="term" value="P:negative regulation of canonical Wnt signaling pathway"/>
    <property type="evidence" value="ECO:0007669"/>
    <property type="project" value="TreeGrafter"/>
</dbReference>
<protein>
    <submittedName>
        <fullName evidence="5">Uncharacterized protein</fullName>
    </submittedName>
</protein>
<name>A0AAD1TK16_PELCU</name>
<keyword evidence="6" id="KW-1185">Reference proteome</keyword>
<gene>
    <name evidence="5" type="ORF">PECUL_23A052319</name>
</gene>
<proteinExistence type="inferred from homology"/>
<evidence type="ECO:0000256" key="4">
    <source>
        <dbReference type="SAM" id="MobiDB-lite"/>
    </source>
</evidence>
<feature type="coiled-coil region" evidence="3">
    <location>
        <begin position="22"/>
        <end position="56"/>
    </location>
</feature>
<reference evidence="5" key="1">
    <citation type="submission" date="2022-03" db="EMBL/GenBank/DDBJ databases">
        <authorList>
            <person name="Alioto T."/>
            <person name="Alioto T."/>
            <person name="Gomez Garrido J."/>
        </authorList>
    </citation>
    <scope>NUCLEOTIDE SEQUENCE</scope>
</reference>
<organism evidence="5 6">
    <name type="scientific">Pelobates cultripes</name>
    <name type="common">Western spadefoot toad</name>
    <dbReference type="NCBI Taxonomy" id="61616"/>
    <lineage>
        <taxon>Eukaryota</taxon>
        <taxon>Metazoa</taxon>
        <taxon>Chordata</taxon>
        <taxon>Craniata</taxon>
        <taxon>Vertebrata</taxon>
        <taxon>Euteleostomi</taxon>
        <taxon>Amphibia</taxon>
        <taxon>Batrachia</taxon>
        <taxon>Anura</taxon>
        <taxon>Pelobatoidea</taxon>
        <taxon>Pelobatidae</taxon>
        <taxon>Pelobates</taxon>
    </lineage>
</organism>